<keyword evidence="2" id="KW-1185">Reference proteome</keyword>
<sequence length="81" mass="9817">MEVQELENILTFEKIDNSKLTKEDFVVLEEAKEEAKREKRYMLYYYLHTFLHIQSFNSNAGYPIAQKIKMVINARREKSWQ</sequence>
<organism evidence="1 2">
    <name type="scientific">Priestia endophytica DSM 13796</name>
    <dbReference type="NCBI Taxonomy" id="1121089"/>
    <lineage>
        <taxon>Bacteria</taxon>
        <taxon>Bacillati</taxon>
        <taxon>Bacillota</taxon>
        <taxon>Bacilli</taxon>
        <taxon>Bacillales</taxon>
        <taxon>Bacillaceae</taxon>
        <taxon>Priestia</taxon>
    </lineage>
</organism>
<dbReference type="RefSeq" id="WP_061802906.1">
    <property type="nucleotide sequence ID" value="NZ_FOXX01000031.1"/>
</dbReference>
<dbReference type="GeneID" id="93713708"/>
<dbReference type="EMBL" id="FOXX01000031">
    <property type="protein sequence ID" value="SFQ89113.1"/>
    <property type="molecule type" value="Genomic_DNA"/>
</dbReference>
<dbReference type="Proteomes" id="UP000182762">
    <property type="component" value="Unassembled WGS sequence"/>
</dbReference>
<evidence type="ECO:0000313" key="2">
    <source>
        <dbReference type="Proteomes" id="UP000182762"/>
    </source>
</evidence>
<reference evidence="1 2" key="1">
    <citation type="submission" date="2016-10" db="EMBL/GenBank/DDBJ databases">
        <authorList>
            <person name="Varghese N."/>
            <person name="Submissions S."/>
        </authorList>
    </citation>
    <scope>NUCLEOTIDE SEQUENCE [LARGE SCALE GENOMIC DNA]</scope>
    <source>
        <strain evidence="1 2">DSM 13796</strain>
    </source>
</reference>
<gene>
    <name evidence="1" type="ORF">SAMN02745910_05208</name>
</gene>
<proteinExistence type="predicted"/>
<accession>A0A1I6C7F5</accession>
<evidence type="ECO:0000313" key="1">
    <source>
        <dbReference type="EMBL" id="SFQ89113.1"/>
    </source>
</evidence>
<comment type="caution">
    <text evidence="1">The sequence shown here is derived from an EMBL/GenBank/DDBJ whole genome shotgun (WGS) entry which is preliminary data.</text>
</comment>
<name>A0A1I6C7F5_9BACI</name>
<protein>
    <submittedName>
        <fullName evidence="1">Uncharacterized protein</fullName>
    </submittedName>
</protein>